<dbReference type="Proteomes" id="UP000198711">
    <property type="component" value="Unassembled WGS sequence"/>
</dbReference>
<evidence type="ECO:0000313" key="3">
    <source>
        <dbReference type="Proteomes" id="UP000198711"/>
    </source>
</evidence>
<accession>A0A8X8I7T9</accession>
<dbReference type="EMBL" id="FNNO01000001">
    <property type="protein sequence ID" value="SDW01791.1"/>
    <property type="molecule type" value="Genomic_DNA"/>
</dbReference>
<name>A0A8X8I7T9_9BACT</name>
<proteinExistence type="predicted"/>
<sequence length="202" mass="24410">MRRNCLLILLLGCMAVVCSSCFSNKKLAANYYYENEAALNDIEQSYRKLYKYKPFSVEFTDRDLDYVSITFITEKLKYIYEFGFNEPRLADSIRRFQMDTATVLPLLRKMREIHCVWVNNLDYYVDGQKKNMTFLSMKPILWKLPFTDKKYYILTFFNQPQYFDGEGRLLANRKQRRLRRINDDVFKRINDKVCYALSERFR</sequence>
<feature type="chain" id="PRO_5036480915" description="Lipoprotein" evidence="1">
    <location>
        <begin position="29"/>
        <end position="202"/>
    </location>
</feature>
<organism evidence="2 3">
    <name type="scientific">Hydrobacter penzbergensis</name>
    <dbReference type="NCBI Taxonomy" id="1235997"/>
    <lineage>
        <taxon>Bacteria</taxon>
        <taxon>Pseudomonadati</taxon>
        <taxon>Bacteroidota</taxon>
        <taxon>Chitinophagia</taxon>
        <taxon>Chitinophagales</taxon>
        <taxon>Chitinophagaceae</taxon>
        <taxon>Hydrobacter</taxon>
    </lineage>
</organism>
<gene>
    <name evidence="2" type="ORF">SAMN05444410_10121</name>
</gene>
<comment type="caution">
    <text evidence="2">The sequence shown here is derived from an EMBL/GenBank/DDBJ whole genome shotgun (WGS) entry which is preliminary data.</text>
</comment>
<evidence type="ECO:0008006" key="4">
    <source>
        <dbReference type="Google" id="ProtNLM"/>
    </source>
</evidence>
<reference evidence="2 3" key="1">
    <citation type="submission" date="2016-10" db="EMBL/GenBank/DDBJ databases">
        <authorList>
            <person name="Varghese N."/>
            <person name="Submissions S."/>
        </authorList>
    </citation>
    <scope>NUCLEOTIDE SEQUENCE [LARGE SCALE GENOMIC DNA]</scope>
    <source>
        <strain evidence="2 3">DSM 25353</strain>
    </source>
</reference>
<protein>
    <recommendedName>
        <fullName evidence="4">Lipoprotein</fullName>
    </recommendedName>
</protein>
<keyword evidence="3" id="KW-1185">Reference proteome</keyword>
<dbReference type="AlphaFoldDB" id="A0A8X8I7T9"/>
<evidence type="ECO:0000313" key="2">
    <source>
        <dbReference type="EMBL" id="SDW01791.1"/>
    </source>
</evidence>
<evidence type="ECO:0000256" key="1">
    <source>
        <dbReference type="SAM" id="SignalP"/>
    </source>
</evidence>
<dbReference type="RefSeq" id="WP_092721227.1">
    <property type="nucleotide sequence ID" value="NZ_FNNO01000001.1"/>
</dbReference>
<keyword evidence="1" id="KW-0732">Signal</keyword>
<feature type="signal peptide" evidence="1">
    <location>
        <begin position="1"/>
        <end position="28"/>
    </location>
</feature>